<evidence type="ECO:0000313" key="13">
    <source>
        <dbReference type="EMBL" id="CAE0834963.1"/>
    </source>
</evidence>
<dbReference type="AlphaFoldDB" id="A0A6T2JD95"/>
<evidence type="ECO:0000256" key="8">
    <source>
        <dbReference type="ARBA" id="ARBA00031111"/>
    </source>
</evidence>
<evidence type="ECO:0000256" key="1">
    <source>
        <dbReference type="ARBA" id="ARBA00003726"/>
    </source>
</evidence>
<sequence length="366" mass="39554">MSESNLSFSADVDDTNVESFTPVIPPACLIEDEPLSHTAHATVKMGRQQAKDVLAGVDDRVLVIVGPCSIHDTVAGKEYAQKLKKLADEVAEDVLIIMRVYFEKPRTTVGWKGLINDPDLDNSYKINKGLRTARQLLIDINEIGLPCGGEFLDTISPQFLADLFSWGAIGARTTESQLHRELASGLSMAIGFKNGTDGSIGVACDACLASACPHHFLGVTKQGLAAIIHTKGNEHTHVILRGSSQGPNYSAEHIAKTREQLKGKKLPVRIMVDCSHGNSSKNHKNQPGVALNLCKQIESGDSCIIGIMIESNLVEGRQDLKGGMAPTYGQSVTDACINWADTEKLMRDIAQAVKNKRKNTALNGMK</sequence>
<comment type="function">
    <text evidence="1">Stereospecific condensation of phosphoenolpyruvate (PEP) and D-erythrose-4-phosphate (E4P) giving rise to 3-deoxy-D-arabino-heptulosonate-7-phosphate (DAHP).</text>
</comment>
<evidence type="ECO:0000256" key="10">
    <source>
        <dbReference type="ARBA" id="ARBA00032193"/>
    </source>
</evidence>
<evidence type="ECO:0000313" key="14">
    <source>
        <dbReference type="EMBL" id="CAE0834967.1"/>
    </source>
</evidence>
<dbReference type="SUPFAM" id="SSF51569">
    <property type="entry name" value="Aldolase"/>
    <property type="match status" value="1"/>
</dbReference>
<dbReference type="InterPro" id="IPR006219">
    <property type="entry name" value="DAHP_synth_1"/>
</dbReference>
<dbReference type="InterPro" id="IPR006218">
    <property type="entry name" value="DAHP1/KDSA"/>
</dbReference>
<dbReference type="Pfam" id="PF00793">
    <property type="entry name" value="DAHP_synth_1"/>
    <property type="match status" value="1"/>
</dbReference>
<dbReference type="EMBL" id="HBJA01134663">
    <property type="protein sequence ID" value="CAE0834967.1"/>
    <property type="molecule type" value="Transcribed_RNA"/>
</dbReference>
<reference evidence="14" key="1">
    <citation type="submission" date="2021-01" db="EMBL/GenBank/DDBJ databases">
        <authorList>
            <person name="Corre E."/>
            <person name="Pelletier E."/>
            <person name="Niang G."/>
            <person name="Scheremetjew M."/>
            <person name="Finn R."/>
            <person name="Kale V."/>
            <person name="Holt S."/>
            <person name="Cochrane G."/>
            <person name="Meng A."/>
            <person name="Brown T."/>
            <person name="Cohen L."/>
        </authorList>
    </citation>
    <scope>NUCLEOTIDE SEQUENCE</scope>
    <source>
        <strain evidence="14">CCMP1594</strain>
    </source>
</reference>
<evidence type="ECO:0000256" key="3">
    <source>
        <dbReference type="ARBA" id="ARBA00007985"/>
    </source>
</evidence>
<comment type="similarity">
    <text evidence="3">Belongs to the class-I DAHP synthase family.</text>
</comment>
<keyword evidence="5" id="KW-0028">Amino-acid biosynthesis</keyword>
<keyword evidence="7" id="KW-0057">Aromatic amino acid biosynthesis</keyword>
<dbReference type="PANTHER" id="PTHR21225">
    <property type="entry name" value="PHOSPHO-2-DEHYDRO-3-DEOXYHEPTONATE ALDOLASE DAHP SYNTHETASE"/>
    <property type="match status" value="1"/>
</dbReference>
<dbReference type="GO" id="GO:0003849">
    <property type="term" value="F:3-deoxy-7-phosphoheptulonate synthase activity"/>
    <property type="evidence" value="ECO:0007669"/>
    <property type="project" value="UniProtKB-EC"/>
</dbReference>
<evidence type="ECO:0000256" key="5">
    <source>
        <dbReference type="ARBA" id="ARBA00022605"/>
    </source>
</evidence>
<dbReference type="EC" id="2.5.1.54" evidence="4"/>
<dbReference type="GO" id="GO:0009073">
    <property type="term" value="P:aromatic amino acid family biosynthetic process"/>
    <property type="evidence" value="ECO:0007669"/>
    <property type="project" value="UniProtKB-KW"/>
</dbReference>
<organism evidence="14">
    <name type="scientific">Eutreptiella gymnastica</name>
    <dbReference type="NCBI Taxonomy" id="73025"/>
    <lineage>
        <taxon>Eukaryota</taxon>
        <taxon>Discoba</taxon>
        <taxon>Euglenozoa</taxon>
        <taxon>Euglenida</taxon>
        <taxon>Spirocuta</taxon>
        <taxon>Euglenophyceae</taxon>
        <taxon>Eutreptiales</taxon>
        <taxon>Eutreptiaceae</taxon>
        <taxon>Eutreptiella</taxon>
    </lineage>
</organism>
<dbReference type="GO" id="GO:0008652">
    <property type="term" value="P:amino acid biosynthetic process"/>
    <property type="evidence" value="ECO:0007669"/>
    <property type="project" value="UniProtKB-KW"/>
</dbReference>
<evidence type="ECO:0000256" key="4">
    <source>
        <dbReference type="ARBA" id="ARBA00012694"/>
    </source>
</evidence>
<evidence type="ECO:0000256" key="7">
    <source>
        <dbReference type="ARBA" id="ARBA00023141"/>
    </source>
</evidence>
<evidence type="ECO:0000259" key="12">
    <source>
        <dbReference type="Pfam" id="PF00793"/>
    </source>
</evidence>
<dbReference type="PIRSF" id="PIRSF001361">
    <property type="entry name" value="DAHP_synthase"/>
    <property type="match status" value="1"/>
</dbReference>
<protein>
    <recommendedName>
        <fullName evidence="4">3-deoxy-7-phosphoheptulonate synthase</fullName>
        <ecNumber evidence="4">2.5.1.54</ecNumber>
    </recommendedName>
    <alternativeName>
        <fullName evidence="10">3-deoxy-D-arabino-heptulosonate 7-phosphate synthase</fullName>
    </alternativeName>
    <alternativeName>
        <fullName evidence="9">DAHP synthase</fullName>
    </alternativeName>
    <alternativeName>
        <fullName evidence="8">Phospho-2-keto-3-deoxyheptonate aldolase</fullName>
    </alternativeName>
</protein>
<gene>
    <name evidence="13" type="ORF">EGYM00163_LOCUS46267</name>
    <name evidence="14" type="ORF">EGYM00163_LOCUS46271</name>
</gene>
<dbReference type="PANTHER" id="PTHR21225:SF12">
    <property type="entry name" value="PHOSPHO-2-DEHYDRO-3-DEOXYHEPTONATE ALDOLASE, TYROSINE-INHIBITED"/>
    <property type="match status" value="1"/>
</dbReference>
<dbReference type="GO" id="GO:0005737">
    <property type="term" value="C:cytoplasm"/>
    <property type="evidence" value="ECO:0007669"/>
    <property type="project" value="TreeGrafter"/>
</dbReference>
<feature type="domain" description="DAHP synthetase I/KDSA" evidence="12">
    <location>
        <begin position="49"/>
        <end position="345"/>
    </location>
</feature>
<evidence type="ECO:0000256" key="9">
    <source>
        <dbReference type="ARBA" id="ARBA00031349"/>
    </source>
</evidence>
<comment type="pathway">
    <text evidence="2">Metabolic intermediate biosynthesis; chorismate biosynthesis; chorismate from D-erythrose 4-phosphate and phosphoenolpyruvate: step 1/7.</text>
</comment>
<evidence type="ECO:0000256" key="11">
    <source>
        <dbReference type="ARBA" id="ARBA00047508"/>
    </source>
</evidence>
<evidence type="ECO:0000256" key="2">
    <source>
        <dbReference type="ARBA" id="ARBA00004688"/>
    </source>
</evidence>
<dbReference type="NCBIfam" id="NF009395">
    <property type="entry name" value="PRK12755.1"/>
    <property type="match status" value="1"/>
</dbReference>
<comment type="catalytic activity">
    <reaction evidence="11">
        <text>D-erythrose 4-phosphate + phosphoenolpyruvate + H2O = 7-phospho-2-dehydro-3-deoxy-D-arabino-heptonate + phosphate</text>
        <dbReference type="Rhea" id="RHEA:14717"/>
        <dbReference type="ChEBI" id="CHEBI:15377"/>
        <dbReference type="ChEBI" id="CHEBI:16897"/>
        <dbReference type="ChEBI" id="CHEBI:43474"/>
        <dbReference type="ChEBI" id="CHEBI:58394"/>
        <dbReference type="ChEBI" id="CHEBI:58702"/>
        <dbReference type="EC" id="2.5.1.54"/>
    </reaction>
</comment>
<dbReference type="Gene3D" id="3.20.20.70">
    <property type="entry name" value="Aldolase class I"/>
    <property type="match status" value="1"/>
</dbReference>
<name>A0A6T2JD95_9EUGL</name>
<proteinExistence type="inferred from homology"/>
<accession>A0A6T2JD95</accession>
<keyword evidence="6" id="KW-0808">Transferase</keyword>
<evidence type="ECO:0000256" key="6">
    <source>
        <dbReference type="ARBA" id="ARBA00022679"/>
    </source>
</evidence>
<dbReference type="InterPro" id="IPR013785">
    <property type="entry name" value="Aldolase_TIM"/>
</dbReference>
<dbReference type="FunFam" id="3.20.20.70:FF:000005">
    <property type="entry name" value="Phospho-2-dehydro-3-deoxyheptonate aldolase"/>
    <property type="match status" value="1"/>
</dbReference>
<dbReference type="NCBIfam" id="TIGR00034">
    <property type="entry name" value="aroFGH"/>
    <property type="match status" value="1"/>
</dbReference>
<dbReference type="EMBL" id="HBJA01134659">
    <property type="protein sequence ID" value="CAE0834963.1"/>
    <property type="molecule type" value="Transcribed_RNA"/>
</dbReference>